<evidence type="ECO:0000313" key="12">
    <source>
        <dbReference type="EMBL" id="SVA65875.1"/>
    </source>
</evidence>
<dbReference type="Gene3D" id="3.20.20.140">
    <property type="entry name" value="Metal-dependent hydrolases"/>
    <property type="match status" value="1"/>
</dbReference>
<dbReference type="InterPro" id="IPR028893">
    <property type="entry name" value="A_deaminase"/>
</dbReference>
<dbReference type="InterPro" id="IPR006330">
    <property type="entry name" value="Ado/ade_deaminase"/>
</dbReference>
<comment type="catalytic activity">
    <reaction evidence="10">
        <text>2'-deoxyadenosine + H2O + H(+) = 2'-deoxyinosine + NH4(+)</text>
        <dbReference type="Rhea" id="RHEA:28190"/>
        <dbReference type="ChEBI" id="CHEBI:15377"/>
        <dbReference type="ChEBI" id="CHEBI:15378"/>
        <dbReference type="ChEBI" id="CHEBI:17256"/>
        <dbReference type="ChEBI" id="CHEBI:28938"/>
        <dbReference type="ChEBI" id="CHEBI:28997"/>
        <dbReference type="EC" id="3.5.4.4"/>
    </reaction>
    <physiologicalReaction direction="left-to-right" evidence="10">
        <dbReference type="Rhea" id="RHEA:28191"/>
    </physiologicalReaction>
</comment>
<dbReference type="EC" id="3.5.4.4" evidence="3"/>
<dbReference type="GO" id="GO:0005829">
    <property type="term" value="C:cytosol"/>
    <property type="evidence" value="ECO:0007669"/>
    <property type="project" value="TreeGrafter"/>
</dbReference>
<evidence type="ECO:0000256" key="7">
    <source>
        <dbReference type="ARBA" id="ARBA00023080"/>
    </source>
</evidence>
<dbReference type="GO" id="GO:0046872">
    <property type="term" value="F:metal ion binding"/>
    <property type="evidence" value="ECO:0007669"/>
    <property type="project" value="UniProtKB-KW"/>
</dbReference>
<dbReference type="HAMAP" id="MF_00540">
    <property type="entry name" value="A_deaminase"/>
    <property type="match status" value="1"/>
</dbReference>
<dbReference type="NCBIfam" id="NF006847">
    <property type="entry name" value="PRK09358.1-2"/>
    <property type="match status" value="1"/>
</dbReference>
<keyword evidence="7" id="KW-0546">Nucleotide metabolism</keyword>
<evidence type="ECO:0000256" key="3">
    <source>
        <dbReference type="ARBA" id="ARBA00012784"/>
    </source>
</evidence>
<comment type="similarity">
    <text evidence="2">Belongs to the metallo-dependent hydrolases superfamily. Adenosine and AMP deaminases family.</text>
</comment>
<dbReference type="GO" id="GO:0006154">
    <property type="term" value="P:adenosine catabolic process"/>
    <property type="evidence" value="ECO:0007669"/>
    <property type="project" value="TreeGrafter"/>
</dbReference>
<dbReference type="GO" id="GO:0046103">
    <property type="term" value="P:inosine biosynthetic process"/>
    <property type="evidence" value="ECO:0007669"/>
    <property type="project" value="TreeGrafter"/>
</dbReference>
<evidence type="ECO:0000256" key="1">
    <source>
        <dbReference type="ARBA" id="ARBA00001947"/>
    </source>
</evidence>
<dbReference type="GO" id="GO:0009168">
    <property type="term" value="P:purine ribonucleoside monophosphate biosynthetic process"/>
    <property type="evidence" value="ECO:0007669"/>
    <property type="project" value="InterPro"/>
</dbReference>
<comment type="catalytic activity">
    <reaction evidence="9">
        <text>adenosine + H2O + H(+) = inosine + NH4(+)</text>
        <dbReference type="Rhea" id="RHEA:24408"/>
        <dbReference type="ChEBI" id="CHEBI:15377"/>
        <dbReference type="ChEBI" id="CHEBI:15378"/>
        <dbReference type="ChEBI" id="CHEBI:16335"/>
        <dbReference type="ChEBI" id="CHEBI:17596"/>
        <dbReference type="ChEBI" id="CHEBI:28938"/>
        <dbReference type="EC" id="3.5.4.4"/>
    </reaction>
    <physiologicalReaction direction="left-to-right" evidence="9">
        <dbReference type="Rhea" id="RHEA:24409"/>
    </physiologicalReaction>
</comment>
<dbReference type="GO" id="GO:0043103">
    <property type="term" value="P:hypoxanthine salvage"/>
    <property type="evidence" value="ECO:0007669"/>
    <property type="project" value="TreeGrafter"/>
</dbReference>
<dbReference type="EMBL" id="UINC01015685">
    <property type="protein sequence ID" value="SVA65875.1"/>
    <property type="molecule type" value="Genomic_DNA"/>
</dbReference>
<dbReference type="GO" id="GO:0004000">
    <property type="term" value="F:adenosine deaminase activity"/>
    <property type="evidence" value="ECO:0007669"/>
    <property type="project" value="InterPro"/>
</dbReference>
<keyword evidence="6" id="KW-0862">Zinc</keyword>
<sequence>MDTMDPATIRQAPKVVLHDHLDGGLRPATVIALADEVGYDGLPSTDEAELATWFHRGADRRDLGLYLETFEHTVGVMQTAAACHRVAAECAADLATDGCVYAEVRFAPALHTARGLSLDEVVEAVLAGFAEGSDGTGLTIRTLVTAMRTSTDSMEVAETAVRYRDHGVVGFDIAGREAGYPPTRHLEAFQYLQRENFHFTIHAGEAFGPASIWEAIQFCGAERLGHGVRIVDDITEAADGTPLLGRLAAIIRDRRIPLELCPTSNVHTGAVADIADHPIGLLRSLGFRVTVNTDNRLMSGVSMTSEMAALNDAFGWGLEDFRWLTINAMKSAFLPFDERLAIINGTVKPGYAALAG</sequence>
<evidence type="ECO:0000256" key="4">
    <source>
        <dbReference type="ARBA" id="ARBA00022723"/>
    </source>
</evidence>
<dbReference type="InterPro" id="IPR032466">
    <property type="entry name" value="Metal_Hydrolase"/>
</dbReference>
<dbReference type="GO" id="GO:0009117">
    <property type="term" value="P:nucleotide metabolic process"/>
    <property type="evidence" value="ECO:0007669"/>
    <property type="project" value="UniProtKB-KW"/>
</dbReference>
<evidence type="ECO:0000256" key="6">
    <source>
        <dbReference type="ARBA" id="ARBA00022833"/>
    </source>
</evidence>
<dbReference type="Pfam" id="PF00962">
    <property type="entry name" value="A_deaminase"/>
    <property type="match status" value="1"/>
</dbReference>
<accession>A0A381XM88</accession>
<dbReference type="FunFam" id="3.20.20.140:FF:000020">
    <property type="entry name" value="Adenosine deaminase"/>
    <property type="match status" value="1"/>
</dbReference>
<keyword evidence="5" id="KW-0378">Hydrolase</keyword>
<proteinExistence type="inferred from homology"/>
<dbReference type="NCBIfam" id="TIGR01430">
    <property type="entry name" value="aden_deam"/>
    <property type="match status" value="1"/>
</dbReference>
<dbReference type="PANTHER" id="PTHR11409">
    <property type="entry name" value="ADENOSINE DEAMINASE"/>
    <property type="match status" value="1"/>
</dbReference>
<evidence type="ECO:0000256" key="10">
    <source>
        <dbReference type="ARBA" id="ARBA00049213"/>
    </source>
</evidence>
<reference evidence="12" key="1">
    <citation type="submission" date="2018-05" db="EMBL/GenBank/DDBJ databases">
        <authorList>
            <person name="Lanie J.A."/>
            <person name="Ng W.-L."/>
            <person name="Kazmierczak K.M."/>
            <person name="Andrzejewski T.M."/>
            <person name="Davidsen T.M."/>
            <person name="Wayne K.J."/>
            <person name="Tettelin H."/>
            <person name="Glass J.I."/>
            <person name="Rusch D."/>
            <person name="Podicherti R."/>
            <person name="Tsui H.-C.T."/>
            <person name="Winkler M.E."/>
        </authorList>
    </citation>
    <scope>NUCLEOTIDE SEQUENCE</scope>
</reference>
<evidence type="ECO:0000256" key="5">
    <source>
        <dbReference type="ARBA" id="ARBA00022801"/>
    </source>
</evidence>
<dbReference type="AlphaFoldDB" id="A0A381XM88"/>
<dbReference type="InterPro" id="IPR001365">
    <property type="entry name" value="A_deaminase_dom"/>
</dbReference>
<evidence type="ECO:0000256" key="2">
    <source>
        <dbReference type="ARBA" id="ARBA00006676"/>
    </source>
</evidence>
<name>A0A381XM88_9ZZZZ</name>
<evidence type="ECO:0000259" key="11">
    <source>
        <dbReference type="Pfam" id="PF00962"/>
    </source>
</evidence>
<keyword evidence="4" id="KW-0479">Metal-binding</keyword>
<evidence type="ECO:0000256" key="8">
    <source>
        <dbReference type="ARBA" id="ARBA00031852"/>
    </source>
</evidence>
<organism evidence="12">
    <name type="scientific">marine metagenome</name>
    <dbReference type="NCBI Taxonomy" id="408172"/>
    <lineage>
        <taxon>unclassified sequences</taxon>
        <taxon>metagenomes</taxon>
        <taxon>ecological metagenomes</taxon>
    </lineage>
</organism>
<evidence type="ECO:0000256" key="9">
    <source>
        <dbReference type="ARBA" id="ARBA00047989"/>
    </source>
</evidence>
<dbReference type="SUPFAM" id="SSF51556">
    <property type="entry name" value="Metallo-dependent hydrolases"/>
    <property type="match status" value="1"/>
</dbReference>
<gene>
    <name evidence="12" type="ORF">METZ01_LOCUS118729</name>
</gene>
<dbReference type="PANTHER" id="PTHR11409:SF43">
    <property type="entry name" value="ADENOSINE DEAMINASE"/>
    <property type="match status" value="1"/>
</dbReference>
<protein>
    <recommendedName>
        <fullName evidence="3">adenosine deaminase</fullName>
        <ecNumber evidence="3">3.5.4.4</ecNumber>
    </recommendedName>
    <alternativeName>
        <fullName evidence="8">Adenosine aminohydrolase</fullName>
    </alternativeName>
</protein>
<comment type="cofactor">
    <cofactor evidence="1">
        <name>Zn(2+)</name>
        <dbReference type="ChEBI" id="CHEBI:29105"/>
    </cofactor>
</comment>
<feature type="domain" description="Adenosine deaminase" evidence="11">
    <location>
        <begin position="13"/>
        <end position="345"/>
    </location>
</feature>